<protein>
    <submittedName>
        <fullName evidence="10">ORF3 protein</fullName>
    </submittedName>
</protein>
<feature type="domain" description="CoV 3a-like viroporin CD" evidence="9">
    <location>
        <begin position="119"/>
        <end position="194"/>
    </location>
</feature>
<dbReference type="InterPro" id="IPR046445">
    <property type="entry name" value="a/bCoV_VIROPORIN_3A-like_TM"/>
</dbReference>
<feature type="transmembrane region" description="Helical" evidence="7">
    <location>
        <begin position="144"/>
        <end position="164"/>
    </location>
</feature>
<accession>A0AA49EB36</accession>
<evidence type="ECO:0000313" key="10">
    <source>
        <dbReference type="EMBL" id="WCC61922.1"/>
    </source>
</evidence>
<organism evidence="10">
    <name type="scientific">Bat Coronavirus RaGD19</name>
    <dbReference type="NCBI Taxonomy" id="3018879"/>
    <lineage>
        <taxon>Viruses</taxon>
        <taxon>Riboviria</taxon>
        <taxon>Orthornavirae</taxon>
        <taxon>Pisuviricota</taxon>
        <taxon>Pisoniviricetes</taxon>
        <taxon>Nidovirales</taxon>
        <taxon>Cornidovirineae</taxon>
        <taxon>Coronaviridae</taxon>
        <taxon>Orthocoronavirinae</taxon>
    </lineage>
</organism>
<feature type="transmembrane region" description="Helical" evidence="7">
    <location>
        <begin position="63"/>
        <end position="81"/>
    </location>
</feature>
<evidence type="ECO:0000256" key="7">
    <source>
        <dbReference type="SAM" id="Phobius"/>
    </source>
</evidence>
<sequence length="218" mass="24795">MLGLFQLHLEQHIAEHVGNGNVREVVAPIQHILSSANFLLTSIYVIYFALYKADSVKINCLMLILRVLTLLCYVPLLLYFGAYLDAIIIWLVLAGRIAYTSYWAVKYKNIAFIFLNTDNLAFICGKYWYYEDKPYIVLPGGEHFVTFGPHFVTFVVAADVYVALRGKIEMDVPLTRCVELLNGAFIYVFTKEACVGIFNICSSEFQLCEETNLTDDDV</sequence>
<dbReference type="EMBL" id="OQ175065">
    <property type="protein sequence ID" value="WCC61922.1"/>
    <property type="molecule type" value="Genomic_RNA"/>
</dbReference>
<keyword evidence="5 6" id="KW-0472">Membrane</keyword>
<proteinExistence type="predicted"/>
<feature type="transmembrane region" description="Helical" evidence="7">
    <location>
        <begin position="87"/>
        <end position="105"/>
    </location>
</feature>
<dbReference type="Pfam" id="PF03053">
    <property type="entry name" value="Corona_NS3b"/>
    <property type="match status" value="1"/>
</dbReference>
<evidence type="ECO:0000256" key="5">
    <source>
        <dbReference type="ARBA" id="ARBA00023136"/>
    </source>
</evidence>
<evidence type="ECO:0000256" key="3">
    <source>
        <dbReference type="ARBA" id="ARBA00022870"/>
    </source>
</evidence>
<evidence type="ECO:0000256" key="2">
    <source>
        <dbReference type="ARBA" id="ARBA00022692"/>
    </source>
</evidence>
<name>A0AA49EB36_9NIDO</name>
<dbReference type="PROSITE" id="PS51967">
    <property type="entry name" value="COV_VIROPORIN_3A_CD"/>
    <property type="match status" value="1"/>
</dbReference>
<evidence type="ECO:0000259" key="8">
    <source>
        <dbReference type="PROSITE" id="PS51966"/>
    </source>
</evidence>
<evidence type="ECO:0000256" key="4">
    <source>
        <dbReference type="ARBA" id="ARBA00022989"/>
    </source>
</evidence>
<evidence type="ECO:0000256" key="6">
    <source>
        <dbReference type="PROSITE-ProRule" id="PRU01311"/>
    </source>
</evidence>
<feature type="transmembrane region" description="Helical" evidence="7">
    <location>
        <begin position="112"/>
        <end position="129"/>
    </location>
</feature>
<keyword evidence="2 6" id="KW-0812">Transmembrane</keyword>
<feature type="transmembrane region" description="Helical" evidence="7">
    <location>
        <begin position="32"/>
        <end position="51"/>
    </location>
</feature>
<keyword evidence="4 6" id="KW-1133">Transmembrane helix</keyword>
<dbReference type="GO" id="GO:0016020">
    <property type="term" value="C:membrane"/>
    <property type="evidence" value="ECO:0007669"/>
    <property type="project" value="UniProtKB-UniRule"/>
</dbReference>
<comment type="subcellular location">
    <subcellularLocation>
        <location evidence="1">Host membrane</location>
        <topology evidence="1">Multi-pass membrane protein</topology>
    </subcellularLocation>
</comment>
<dbReference type="InterPro" id="IPR046446">
    <property type="entry name" value="a/bCoV_VIROPORIN_3A-like_CD"/>
</dbReference>
<feature type="domain" description="CoV 3a-like viroporin TM" evidence="8">
    <location>
        <begin position="25"/>
        <end position="115"/>
    </location>
</feature>
<dbReference type="InterPro" id="IPR004293">
    <property type="entry name" value="Coronavirus_Orf3a/b"/>
</dbReference>
<dbReference type="PROSITE" id="PS51966">
    <property type="entry name" value="COV_VIROPORIN_3A_TM"/>
    <property type="match status" value="1"/>
</dbReference>
<reference evidence="10" key="1">
    <citation type="submission" date="2023-01" db="EMBL/GenBank/DDBJ databases">
        <title>Panoramic Analysis of Coronaviruses Carried by Representative Bat Species in Southern China to Better Understand the Coronavirus Sphere.</title>
        <authorList>
            <person name="Han Y."/>
            <person name="Xu P."/>
            <person name="Wang Y."/>
            <person name="Zhao W."/>
            <person name="Wang J."/>
            <person name="Jin Q."/>
            <person name="Wu Z."/>
        </authorList>
    </citation>
    <scope>NUCLEOTIDE SEQUENCE</scope>
    <source>
        <strain evidence="10">BtRa-AlphaCoV/GD2019-Q45</strain>
    </source>
</reference>
<keyword evidence="3 6" id="KW-1043">Host membrane</keyword>
<dbReference type="GO" id="GO:0033644">
    <property type="term" value="C:host cell membrane"/>
    <property type="evidence" value="ECO:0007669"/>
    <property type="project" value="UniProtKB-SubCell"/>
</dbReference>
<evidence type="ECO:0000259" key="9">
    <source>
        <dbReference type="PROSITE" id="PS51967"/>
    </source>
</evidence>
<gene>
    <name evidence="10" type="primary">ORF3</name>
</gene>
<evidence type="ECO:0000256" key="1">
    <source>
        <dbReference type="ARBA" id="ARBA00004301"/>
    </source>
</evidence>